<feature type="active site" description="Proton donor/acceptor" evidence="7">
    <location>
        <position position="84"/>
    </location>
</feature>
<keyword evidence="5 9" id="KW-1133">Transmembrane helix</keyword>
<dbReference type="EMBL" id="SMCQ01000033">
    <property type="protein sequence ID" value="TCV91224.1"/>
    <property type="molecule type" value="Genomic_DNA"/>
</dbReference>
<evidence type="ECO:0000256" key="9">
    <source>
        <dbReference type="SAM" id="Phobius"/>
    </source>
</evidence>
<evidence type="ECO:0000256" key="6">
    <source>
        <dbReference type="ARBA" id="ARBA00023136"/>
    </source>
</evidence>
<accession>A0A4R3YJP4</accession>
<evidence type="ECO:0000256" key="2">
    <source>
        <dbReference type="ARBA" id="ARBA00022448"/>
    </source>
</evidence>
<dbReference type="CDD" id="cd13138">
    <property type="entry name" value="MATE_yoeA_like"/>
    <property type="match status" value="1"/>
</dbReference>
<feature type="transmembrane region" description="Helical" evidence="9">
    <location>
        <begin position="335"/>
        <end position="356"/>
    </location>
</feature>
<gene>
    <name evidence="10" type="ORF">EDD60_1336</name>
</gene>
<dbReference type="Gene3D" id="3.40.50.1240">
    <property type="entry name" value="Phosphoglycerate mutase-like"/>
    <property type="match status" value="1"/>
</dbReference>
<feature type="binding site" evidence="8">
    <location>
        <begin position="9"/>
        <end position="16"/>
    </location>
    <ligand>
        <name>substrate</name>
    </ligand>
</feature>
<feature type="transmembrane region" description="Helical" evidence="9">
    <location>
        <begin position="363"/>
        <end position="384"/>
    </location>
</feature>
<evidence type="ECO:0000256" key="3">
    <source>
        <dbReference type="ARBA" id="ARBA00022475"/>
    </source>
</evidence>
<evidence type="ECO:0000256" key="4">
    <source>
        <dbReference type="ARBA" id="ARBA00022692"/>
    </source>
</evidence>
<dbReference type="GeneID" id="98916727"/>
<evidence type="ECO:0000256" key="5">
    <source>
        <dbReference type="ARBA" id="ARBA00022989"/>
    </source>
</evidence>
<evidence type="ECO:0000256" key="1">
    <source>
        <dbReference type="ARBA" id="ARBA00004651"/>
    </source>
</evidence>
<dbReference type="CDD" id="cd07067">
    <property type="entry name" value="HP_PGM_like"/>
    <property type="match status" value="1"/>
</dbReference>
<keyword evidence="4 9" id="KW-0812">Transmembrane</keyword>
<feature type="transmembrane region" description="Helical" evidence="9">
    <location>
        <begin position="611"/>
        <end position="635"/>
    </location>
</feature>
<sequence length="655" mass="73070">MKKTLYLMRHGQTLFNVQHKIQGWCDAPLTELGIKQAQIAGNYFKENQITFDHAYSSTSERACDTLEIVTDYQMPYTRVKGLKEWNFGAFEGKDECLNPKLPYGDFFKQFGGEGELELRDRVSKTLVDIMNKEDHEVVLALSHGAACAQFYRAWEDYAKVKKTERFYNCCILKYEYENGIFTLVEIHNHDFINLWEAYMFHFQVDLIKDQIGKAILLFAIPVFISNIFQQLYNTMDTMIVGHVLGDTSLAAIGACSAVYDLLIGFALGVGNGLSIVVARSYGANDHDLLKRSVAGSLVIGFLLTIVIMIISQLGLYPLLQLLDTPQNIIHESYSYISMITLCVGVMFAYNLCAGLLRAIGNSVMPLIFLIISSIINVILDLLFISEFHMGIQGAAIATVIAQGISAILCLVYMLKKTPLLIPKRIHFHFDKELYQELTGQGFSMGFMMAIVSSGTVILQKAINGFGYLTIAGHTTARKINAFLMMPCGTVAASLSTFVSQNKGANQRERIIEGIKVGFKIVVGWGILATILMLVFAKPLVALISGSNQSVVLNNGSLYLQINAPFYAVLGILLILRNTLQGLGKKIVPLVSSIIEFLGKVVFAWLCIPMLGYFGVIICEPVIWCLMCLQLLYSFFNNPYIKDKAQDIHFKIMKES</sequence>
<evidence type="ECO:0000256" key="7">
    <source>
        <dbReference type="PIRSR" id="PIRSR613078-1"/>
    </source>
</evidence>
<comment type="caution">
    <text evidence="10">The sequence shown here is derived from an EMBL/GenBank/DDBJ whole genome shotgun (WGS) entry which is preliminary data.</text>
</comment>
<dbReference type="InterPro" id="IPR013078">
    <property type="entry name" value="His_Pase_superF_clade-1"/>
</dbReference>
<dbReference type="Pfam" id="PF00300">
    <property type="entry name" value="His_Phos_1"/>
    <property type="match status" value="1"/>
</dbReference>
<dbReference type="NCBIfam" id="TIGR00797">
    <property type="entry name" value="matE"/>
    <property type="match status" value="1"/>
</dbReference>
<feature type="transmembrane region" description="Helical" evidence="9">
    <location>
        <begin position="293"/>
        <end position="315"/>
    </location>
</feature>
<dbReference type="SMART" id="SM00855">
    <property type="entry name" value="PGAM"/>
    <property type="match status" value="1"/>
</dbReference>
<evidence type="ECO:0000313" key="11">
    <source>
        <dbReference type="Proteomes" id="UP000295515"/>
    </source>
</evidence>
<feature type="transmembrane region" description="Helical" evidence="9">
    <location>
        <begin position="587"/>
        <end position="605"/>
    </location>
</feature>
<dbReference type="Pfam" id="PF01554">
    <property type="entry name" value="MatE"/>
    <property type="match status" value="2"/>
</dbReference>
<keyword evidence="3" id="KW-1003">Cell membrane</keyword>
<dbReference type="PANTHER" id="PTHR43549">
    <property type="entry name" value="MULTIDRUG RESISTANCE PROTEIN YPNP-RELATED"/>
    <property type="match status" value="1"/>
</dbReference>
<keyword evidence="6 9" id="KW-0472">Membrane</keyword>
<feature type="transmembrane region" description="Helical" evidence="9">
    <location>
        <begin position="211"/>
        <end position="228"/>
    </location>
</feature>
<dbReference type="InterPro" id="IPR052031">
    <property type="entry name" value="Membrane_Transporter-Flippase"/>
</dbReference>
<organism evidence="10 11">
    <name type="scientific">Longibaculum muris</name>
    <dbReference type="NCBI Taxonomy" id="1796628"/>
    <lineage>
        <taxon>Bacteria</taxon>
        <taxon>Bacillati</taxon>
        <taxon>Bacillota</taxon>
        <taxon>Erysipelotrichia</taxon>
        <taxon>Erysipelotrichales</taxon>
        <taxon>Coprobacillaceae</taxon>
        <taxon>Longibaculum</taxon>
    </lineage>
</organism>
<dbReference type="GO" id="GO:0042910">
    <property type="term" value="F:xenobiotic transmembrane transporter activity"/>
    <property type="evidence" value="ECO:0007669"/>
    <property type="project" value="InterPro"/>
</dbReference>
<keyword evidence="2" id="KW-0813">Transport</keyword>
<evidence type="ECO:0000256" key="8">
    <source>
        <dbReference type="PIRSR" id="PIRSR613078-2"/>
    </source>
</evidence>
<dbReference type="GO" id="GO:0015297">
    <property type="term" value="F:antiporter activity"/>
    <property type="evidence" value="ECO:0007669"/>
    <property type="project" value="InterPro"/>
</dbReference>
<dbReference type="InterPro" id="IPR002528">
    <property type="entry name" value="MATE_fam"/>
</dbReference>
<dbReference type="GO" id="GO:0003824">
    <property type="term" value="F:catalytic activity"/>
    <property type="evidence" value="ECO:0007669"/>
    <property type="project" value="InterPro"/>
</dbReference>
<feature type="transmembrane region" description="Helical" evidence="9">
    <location>
        <begin position="390"/>
        <end position="414"/>
    </location>
</feature>
<dbReference type="InterPro" id="IPR029033">
    <property type="entry name" value="His_PPase_superfam"/>
</dbReference>
<comment type="subcellular location">
    <subcellularLocation>
        <location evidence="1">Cell membrane</location>
        <topology evidence="1">Multi-pass membrane protein</topology>
    </subcellularLocation>
</comment>
<dbReference type="GO" id="GO:0005886">
    <property type="term" value="C:plasma membrane"/>
    <property type="evidence" value="ECO:0007669"/>
    <property type="project" value="UniProtKB-SubCell"/>
</dbReference>
<reference evidence="10 11" key="1">
    <citation type="submission" date="2019-03" db="EMBL/GenBank/DDBJ databases">
        <title>Genomic Encyclopedia of Type Strains, Phase IV (KMG-IV): sequencing the most valuable type-strain genomes for metagenomic binning, comparative biology and taxonomic classification.</title>
        <authorList>
            <person name="Goeker M."/>
        </authorList>
    </citation>
    <scope>NUCLEOTIDE SEQUENCE [LARGE SCALE GENOMIC DNA]</scope>
    <source>
        <strain evidence="10 11">DSM 29487</strain>
    </source>
</reference>
<protein>
    <submittedName>
        <fullName evidence="10">Putative MATE family efflux protein</fullName>
    </submittedName>
</protein>
<dbReference type="Proteomes" id="UP000295515">
    <property type="component" value="Unassembled WGS sequence"/>
</dbReference>
<feature type="active site" description="Tele-phosphohistidine intermediate" evidence="7">
    <location>
        <position position="10"/>
    </location>
</feature>
<keyword evidence="11" id="KW-1185">Reference proteome</keyword>
<name>A0A4R3YJP4_9FIRM</name>
<feature type="transmembrane region" description="Helical" evidence="9">
    <location>
        <begin position="248"/>
        <end position="281"/>
    </location>
</feature>
<dbReference type="AlphaFoldDB" id="A0A4R3YJP4"/>
<dbReference type="RefSeq" id="WP_243646695.1">
    <property type="nucleotide sequence ID" value="NZ_JANKBF010000028.1"/>
</dbReference>
<evidence type="ECO:0000313" key="10">
    <source>
        <dbReference type="EMBL" id="TCV91224.1"/>
    </source>
</evidence>
<proteinExistence type="predicted"/>
<feature type="transmembrane region" description="Helical" evidence="9">
    <location>
        <begin position="479"/>
        <end position="499"/>
    </location>
</feature>
<feature type="binding site" evidence="8">
    <location>
        <position position="61"/>
    </location>
    <ligand>
        <name>substrate</name>
    </ligand>
</feature>
<feature type="transmembrane region" description="Helical" evidence="9">
    <location>
        <begin position="520"/>
        <end position="545"/>
    </location>
</feature>
<dbReference type="SUPFAM" id="SSF53254">
    <property type="entry name" value="Phosphoglycerate mutase-like"/>
    <property type="match status" value="1"/>
</dbReference>
<dbReference type="InterPro" id="IPR001345">
    <property type="entry name" value="PG/BPGM_mutase_AS"/>
</dbReference>
<dbReference type="PANTHER" id="PTHR43549:SF3">
    <property type="entry name" value="MULTIDRUG RESISTANCE PROTEIN YPNP-RELATED"/>
    <property type="match status" value="1"/>
</dbReference>
<feature type="transmembrane region" description="Helical" evidence="9">
    <location>
        <begin position="557"/>
        <end position="575"/>
    </location>
</feature>
<dbReference type="PROSITE" id="PS00175">
    <property type="entry name" value="PG_MUTASE"/>
    <property type="match status" value="1"/>
</dbReference>